<organism evidence="2 3">
    <name type="scientific">Gomphillus americanus</name>
    <dbReference type="NCBI Taxonomy" id="1940652"/>
    <lineage>
        <taxon>Eukaryota</taxon>
        <taxon>Fungi</taxon>
        <taxon>Dikarya</taxon>
        <taxon>Ascomycota</taxon>
        <taxon>Pezizomycotina</taxon>
        <taxon>Lecanoromycetes</taxon>
        <taxon>OSLEUM clade</taxon>
        <taxon>Ostropomycetidae</taxon>
        <taxon>Ostropales</taxon>
        <taxon>Graphidaceae</taxon>
        <taxon>Gomphilloideae</taxon>
        <taxon>Gomphillus</taxon>
    </lineage>
</organism>
<proteinExistence type="predicted"/>
<dbReference type="Proteomes" id="UP000664169">
    <property type="component" value="Unassembled WGS sequence"/>
</dbReference>
<accession>A0A8H3FTY8</accession>
<dbReference type="PANTHER" id="PTHR43735:SF25">
    <property type="entry name" value="NAD(P)H DEHYDROGENASE 3"/>
    <property type="match status" value="1"/>
</dbReference>
<protein>
    <recommendedName>
        <fullName evidence="1">FAD/NAD(P)-binding domain-containing protein</fullName>
    </recommendedName>
</protein>
<dbReference type="Pfam" id="PF07992">
    <property type="entry name" value="Pyr_redox_2"/>
    <property type="match status" value="1"/>
</dbReference>
<evidence type="ECO:0000313" key="3">
    <source>
        <dbReference type="Proteomes" id="UP000664169"/>
    </source>
</evidence>
<evidence type="ECO:0000313" key="2">
    <source>
        <dbReference type="EMBL" id="CAF9929264.1"/>
    </source>
</evidence>
<dbReference type="SUPFAM" id="SSF51905">
    <property type="entry name" value="FAD/NAD(P)-binding domain"/>
    <property type="match status" value="1"/>
</dbReference>
<gene>
    <name evidence="2" type="ORF">GOMPHAMPRED_005352</name>
</gene>
<dbReference type="PRINTS" id="PR00411">
    <property type="entry name" value="PNDRDTASEI"/>
</dbReference>
<dbReference type="InterPro" id="IPR023753">
    <property type="entry name" value="FAD/NAD-binding_dom"/>
</dbReference>
<dbReference type="Gene3D" id="3.50.50.100">
    <property type="match status" value="1"/>
</dbReference>
<dbReference type="PRINTS" id="PR00368">
    <property type="entry name" value="FADPNR"/>
</dbReference>
<dbReference type="PANTHER" id="PTHR43735">
    <property type="entry name" value="APOPTOSIS-INDUCING FACTOR 1"/>
    <property type="match status" value="1"/>
</dbReference>
<dbReference type="AlphaFoldDB" id="A0A8H3FTY8"/>
<dbReference type="EMBL" id="CAJPDQ010000032">
    <property type="protein sequence ID" value="CAF9929264.1"/>
    <property type="molecule type" value="Genomic_DNA"/>
</dbReference>
<keyword evidence="3" id="KW-1185">Reference proteome</keyword>
<dbReference type="InterPro" id="IPR036188">
    <property type="entry name" value="FAD/NAD-bd_sf"/>
</dbReference>
<feature type="domain" description="FAD/NAD(P)-binding" evidence="1">
    <location>
        <begin position="5"/>
        <end position="290"/>
    </location>
</feature>
<sequence>MSTHEIVILGGNLGGLAVAHYLLKHVVPALPKSRHYHITVITPNKKAFFKIAAPRVIAAPSKISTSQILPSIDTAFSSYTGIDFVHGRATRIDPSTGTIEVSIGESVKYDSLVIATGSKYASDLWNSIEDDAMEKLYSEVHEQISKAQTILIAGGGAVGVELAAEVAENFPSKKVTLLTGSARPLPRLSEKSSRRATQQLGSLGVRIMNNHRVTSQKKTGAGTTKITAGEFEEDTDVFIDATGGKPNSGFLPSSWLNENGYVTVNKETLRGTGPEMENVYAIGEVASYTTGSILDIQDGVKALASSIAIDLGLKRKQVSYKLFVKGQVVSIGSRGGVFNLGGWSLPSFFVWLLKSRDMMIGGAEKYIGGAKWD</sequence>
<dbReference type="GO" id="GO:0005737">
    <property type="term" value="C:cytoplasm"/>
    <property type="evidence" value="ECO:0007669"/>
    <property type="project" value="TreeGrafter"/>
</dbReference>
<evidence type="ECO:0000259" key="1">
    <source>
        <dbReference type="Pfam" id="PF07992"/>
    </source>
</evidence>
<comment type="caution">
    <text evidence="2">The sequence shown here is derived from an EMBL/GenBank/DDBJ whole genome shotgun (WGS) entry which is preliminary data.</text>
</comment>
<reference evidence="2" key="1">
    <citation type="submission" date="2021-03" db="EMBL/GenBank/DDBJ databases">
        <authorList>
            <person name="Tagirdzhanova G."/>
        </authorList>
    </citation>
    <scope>NUCLEOTIDE SEQUENCE</scope>
</reference>
<name>A0A8H3FTY8_9LECA</name>
<dbReference type="GO" id="GO:0050660">
    <property type="term" value="F:flavin adenine dinucleotide binding"/>
    <property type="evidence" value="ECO:0007669"/>
    <property type="project" value="TreeGrafter"/>
</dbReference>
<dbReference type="OrthoDB" id="202203at2759"/>
<dbReference type="GO" id="GO:0004174">
    <property type="term" value="F:electron-transferring-flavoprotein dehydrogenase activity"/>
    <property type="evidence" value="ECO:0007669"/>
    <property type="project" value="TreeGrafter"/>
</dbReference>